<name>A0A9N9FD35_9GLOM</name>
<accession>A0A9N9FD35</accession>
<dbReference type="EMBL" id="CAJVQA010001770">
    <property type="protein sequence ID" value="CAG8525416.1"/>
    <property type="molecule type" value="Genomic_DNA"/>
</dbReference>
<dbReference type="Proteomes" id="UP000789759">
    <property type="component" value="Unassembled WGS sequence"/>
</dbReference>
<evidence type="ECO:0000313" key="1">
    <source>
        <dbReference type="EMBL" id="CAG8525416.1"/>
    </source>
</evidence>
<proteinExistence type="predicted"/>
<dbReference type="AlphaFoldDB" id="A0A9N9FD35"/>
<comment type="caution">
    <text evidence="1">The sequence shown here is derived from an EMBL/GenBank/DDBJ whole genome shotgun (WGS) entry which is preliminary data.</text>
</comment>
<dbReference type="OrthoDB" id="2490195at2759"/>
<sequence length="209" mass="24058">MVFIGKGSLSNSQLKKIFQVQKSKIVAVLEWLFIYNKIFKENYTIDKNALNTLPKSDIPKTLLLTTIIIYVDSQQTDNYTGYTQDPFFINAESDNESDEEISINNNCDLNKFITNNTINNANKLRPSEILHINDVLVTRKELTLLSLQKLIDKSNQQSKKNTNQTATESAQSPIIYIQYLTVIYLSMNIKIKIFFQQLSSSISVWSWRS</sequence>
<protein>
    <submittedName>
        <fullName evidence="1">1934_t:CDS:1</fullName>
    </submittedName>
</protein>
<reference evidence="1" key="1">
    <citation type="submission" date="2021-06" db="EMBL/GenBank/DDBJ databases">
        <authorList>
            <person name="Kallberg Y."/>
            <person name="Tangrot J."/>
            <person name="Rosling A."/>
        </authorList>
    </citation>
    <scope>NUCLEOTIDE SEQUENCE</scope>
    <source>
        <strain evidence="1">FL966</strain>
    </source>
</reference>
<evidence type="ECO:0000313" key="2">
    <source>
        <dbReference type="Proteomes" id="UP000789759"/>
    </source>
</evidence>
<keyword evidence="2" id="KW-1185">Reference proteome</keyword>
<organism evidence="1 2">
    <name type="scientific">Cetraspora pellucida</name>
    <dbReference type="NCBI Taxonomy" id="1433469"/>
    <lineage>
        <taxon>Eukaryota</taxon>
        <taxon>Fungi</taxon>
        <taxon>Fungi incertae sedis</taxon>
        <taxon>Mucoromycota</taxon>
        <taxon>Glomeromycotina</taxon>
        <taxon>Glomeromycetes</taxon>
        <taxon>Diversisporales</taxon>
        <taxon>Gigasporaceae</taxon>
        <taxon>Cetraspora</taxon>
    </lineage>
</organism>
<gene>
    <name evidence="1" type="ORF">CPELLU_LOCUS3591</name>
</gene>